<keyword evidence="1" id="KW-0479">Metal-binding</keyword>
<feature type="domain" description="GATA-type" evidence="3">
    <location>
        <begin position="793"/>
        <end position="842"/>
    </location>
</feature>
<keyword evidence="5" id="KW-1185">Reference proteome</keyword>
<keyword evidence="1" id="KW-0862">Zinc</keyword>
<dbReference type="AlphaFoldDB" id="A0A6A6SHW3"/>
<protein>
    <recommendedName>
        <fullName evidence="3">GATA-type domain-containing protein</fullName>
    </recommendedName>
</protein>
<dbReference type="InterPro" id="IPR013088">
    <property type="entry name" value="Znf_NHR/GATA"/>
</dbReference>
<feature type="compositionally biased region" description="Polar residues" evidence="2">
    <location>
        <begin position="191"/>
        <end position="209"/>
    </location>
</feature>
<feature type="region of interest" description="Disordered" evidence="2">
    <location>
        <begin position="190"/>
        <end position="265"/>
    </location>
</feature>
<evidence type="ECO:0000313" key="4">
    <source>
        <dbReference type="EMBL" id="KAF2647150.1"/>
    </source>
</evidence>
<dbReference type="GO" id="GO:0043565">
    <property type="term" value="F:sequence-specific DNA binding"/>
    <property type="evidence" value="ECO:0007669"/>
    <property type="project" value="InterPro"/>
</dbReference>
<dbReference type="GO" id="GO:0008270">
    <property type="term" value="F:zinc ion binding"/>
    <property type="evidence" value="ECO:0007669"/>
    <property type="project" value="UniProtKB-KW"/>
</dbReference>
<dbReference type="Gene3D" id="3.30.50.10">
    <property type="entry name" value="Erythroid Transcription Factor GATA-1, subunit A"/>
    <property type="match status" value="1"/>
</dbReference>
<dbReference type="SMART" id="SM00401">
    <property type="entry name" value="ZnF_GATA"/>
    <property type="match status" value="1"/>
</dbReference>
<keyword evidence="1" id="KW-0863">Zinc-finger</keyword>
<feature type="compositionally biased region" description="Basic and acidic residues" evidence="2">
    <location>
        <begin position="1024"/>
        <end position="1038"/>
    </location>
</feature>
<organism evidence="4 5">
    <name type="scientific">Lophiostoma macrostomum CBS 122681</name>
    <dbReference type="NCBI Taxonomy" id="1314788"/>
    <lineage>
        <taxon>Eukaryota</taxon>
        <taxon>Fungi</taxon>
        <taxon>Dikarya</taxon>
        <taxon>Ascomycota</taxon>
        <taxon>Pezizomycotina</taxon>
        <taxon>Dothideomycetes</taxon>
        <taxon>Pleosporomycetidae</taxon>
        <taxon>Pleosporales</taxon>
        <taxon>Lophiostomataceae</taxon>
        <taxon>Lophiostoma</taxon>
    </lineage>
</organism>
<dbReference type="SUPFAM" id="SSF57716">
    <property type="entry name" value="Glucocorticoid receptor-like (DNA-binding domain)"/>
    <property type="match status" value="1"/>
</dbReference>
<dbReference type="EMBL" id="MU004674">
    <property type="protein sequence ID" value="KAF2647150.1"/>
    <property type="molecule type" value="Genomic_DNA"/>
</dbReference>
<evidence type="ECO:0000313" key="5">
    <source>
        <dbReference type="Proteomes" id="UP000799324"/>
    </source>
</evidence>
<feature type="region of interest" description="Disordered" evidence="2">
    <location>
        <begin position="1024"/>
        <end position="1166"/>
    </location>
</feature>
<sequence length="1279" mass="141595">MALSSTRNRPTPFERLVQDFEKSGHGALLAVLPEQSELHCRYEPHSMFSDGKSAVAPFKLRIGRFNNHSWVHVFSNGRVELDPPDVTAAERPEAWDSSLENTCAFSDLGPFDYYDPSFCYLPIVQFYFHRWKSIARAAWTSDIGPLPKYSELRAALRQLCNGHPTYGEFRKETAGKKRTETTVSVAIPIPDNQNVATNPSGSTRNSLVQSPAPCPNGSFGNIAKEKTTADDTAKPNLHPQSRSSHESGVTMSIPRPPNVPRNDAAKATNTLSNELSPQENHCPVLPISIISADQRIPTGSGPLHVRSDSSNVLDDNVFFQFGPHLSTLPAVAKTSVAPRSTDPQHDDNVVVVDDIVDDEEVDGVDKVVGANNTVGVDDVDDVDEVEEVDQCRIEPSMNNTNGNPPLVTPTIVTLKTVEPQLDPQEHEVLQDTEQEPGEFEGEELAEGIVENSIELRSDYTQQFQASPLTSTPVQHLEEVEYPEESRVQFLETDTCETLLRLRNSMDSTLLAQLPDLRGICFDNGDLYIGTIIYRRAIDTVNYRHAPIGYFEEAAPIYAYLTNNPIGNDILLPHVRYECRPDSQVPYPVTYAQDLAIGKLELQYPFRMSSSESELLVLVSYYFLVATEAGLVAGRSLTYSLNWRIWGNDPFWDRLREICGRVGVHSSAKNCLHDQNEPETGIELPSTPQIRVISRPADLLPGPTQHLSSVPSEDPTPRLSLQSSDLEFVTPRTSPPKYVPHFPNTKSAAQTPSRPVKRMPDGPPTTQPAARVTQHIEENNPHGRQLEDGNFLICSHCSERTSPGPDWRCSPDGLALCNKCYVYHQMHGVARPLIQRKNISAMRTSHPKRLANGGTKTAQDQSHLSARGPQGTQSDSSKMTENPSRLQNIGVQNSFRTNTGFSFDPKPPRQSALSVTEHRNMAGIPIKSLTQPESPRKKRRKAELSVLKQPASQLGPFIGTIQVPHYRRPLPRPAPPFSYEGPITDTQPLEVTNSAGGYPDKLVDLESLIDSVTISPAVRTSFPQRRVDVDMRKKEDTSKSDSQATITAPPSPAFTAARPYARKDPDVSMTDADEPPQAIPAQPTFTTESLYPSESSFGSSVEIPARKPELTNLGNTKHTSKGEHNPPLNQSAALYANAAPRTQAKAKPASKRQQLLQAHEEKRQRGMMEVQDAWGVRREMHVLGKEKQDCKNQMADAFPHFNGELAKERLEKVTWLQGRTEDIDERLSGLEALVRQRGRDDAGNEGRATRSDADDELAEVVSVGDDSDMDVDGEHDADRA</sequence>
<dbReference type="Pfam" id="PF00320">
    <property type="entry name" value="GATA"/>
    <property type="match status" value="1"/>
</dbReference>
<dbReference type="Proteomes" id="UP000799324">
    <property type="component" value="Unassembled WGS sequence"/>
</dbReference>
<feature type="region of interest" description="Disordered" evidence="2">
    <location>
        <begin position="846"/>
        <end position="944"/>
    </location>
</feature>
<accession>A0A6A6SHW3</accession>
<feature type="compositionally biased region" description="Polar residues" evidence="2">
    <location>
        <begin position="853"/>
        <end position="900"/>
    </location>
</feature>
<evidence type="ECO:0000256" key="1">
    <source>
        <dbReference type="PROSITE-ProRule" id="PRU00094"/>
    </source>
</evidence>
<name>A0A6A6SHW3_9PLEO</name>
<dbReference type="GO" id="GO:0006355">
    <property type="term" value="P:regulation of DNA-templated transcription"/>
    <property type="evidence" value="ECO:0007669"/>
    <property type="project" value="InterPro"/>
</dbReference>
<feature type="compositionally biased region" description="Basic and acidic residues" evidence="2">
    <location>
        <begin position="223"/>
        <end position="233"/>
    </location>
</feature>
<feature type="compositionally biased region" description="Polar residues" evidence="2">
    <location>
        <begin position="743"/>
        <end position="752"/>
    </location>
</feature>
<feature type="compositionally biased region" description="Polar residues" evidence="2">
    <location>
        <begin position="238"/>
        <end position="250"/>
    </location>
</feature>
<feature type="compositionally biased region" description="Basic and acidic residues" evidence="2">
    <location>
        <begin position="1236"/>
        <end position="1251"/>
    </location>
</feature>
<feature type="region of interest" description="Disordered" evidence="2">
    <location>
        <begin position="1234"/>
        <end position="1279"/>
    </location>
</feature>
<evidence type="ECO:0000259" key="3">
    <source>
        <dbReference type="PROSITE" id="PS50114"/>
    </source>
</evidence>
<proteinExistence type="predicted"/>
<gene>
    <name evidence="4" type="ORF">K491DRAFT_742182</name>
</gene>
<dbReference type="PROSITE" id="PS50114">
    <property type="entry name" value="GATA_ZN_FINGER_2"/>
    <property type="match status" value="1"/>
</dbReference>
<dbReference type="InterPro" id="IPR000679">
    <property type="entry name" value="Znf_GATA"/>
</dbReference>
<evidence type="ECO:0000256" key="2">
    <source>
        <dbReference type="SAM" id="MobiDB-lite"/>
    </source>
</evidence>
<feature type="compositionally biased region" description="Polar residues" evidence="2">
    <location>
        <begin position="1082"/>
        <end position="1098"/>
    </location>
</feature>
<feature type="region of interest" description="Disordered" evidence="2">
    <location>
        <begin position="696"/>
        <end position="767"/>
    </location>
</feature>
<reference evidence="4" key="1">
    <citation type="journal article" date="2020" name="Stud. Mycol.">
        <title>101 Dothideomycetes genomes: a test case for predicting lifestyles and emergence of pathogens.</title>
        <authorList>
            <person name="Haridas S."/>
            <person name="Albert R."/>
            <person name="Binder M."/>
            <person name="Bloem J."/>
            <person name="Labutti K."/>
            <person name="Salamov A."/>
            <person name="Andreopoulos B."/>
            <person name="Baker S."/>
            <person name="Barry K."/>
            <person name="Bills G."/>
            <person name="Bluhm B."/>
            <person name="Cannon C."/>
            <person name="Castanera R."/>
            <person name="Culley D."/>
            <person name="Daum C."/>
            <person name="Ezra D."/>
            <person name="Gonzalez J."/>
            <person name="Henrissat B."/>
            <person name="Kuo A."/>
            <person name="Liang C."/>
            <person name="Lipzen A."/>
            <person name="Lutzoni F."/>
            <person name="Magnuson J."/>
            <person name="Mondo S."/>
            <person name="Nolan M."/>
            <person name="Ohm R."/>
            <person name="Pangilinan J."/>
            <person name="Park H.-J."/>
            <person name="Ramirez L."/>
            <person name="Alfaro M."/>
            <person name="Sun H."/>
            <person name="Tritt A."/>
            <person name="Yoshinaga Y."/>
            <person name="Zwiers L.-H."/>
            <person name="Turgeon B."/>
            <person name="Goodwin S."/>
            <person name="Spatafora J."/>
            <person name="Crous P."/>
            <person name="Grigoriev I."/>
        </authorList>
    </citation>
    <scope>NUCLEOTIDE SEQUENCE</scope>
    <source>
        <strain evidence="4">CBS 122681</strain>
    </source>
</reference>